<dbReference type="Gene3D" id="3.40.50.880">
    <property type="match status" value="1"/>
</dbReference>
<dbReference type="RefSeq" id="WP_344342569.1">
    <property type="nucleotide sequence ID" value="NZ_BAAAQT010000006.1"/>
</dbReference>
<name>A0ABN3AQW5_9MICO</name>
<dbReference type="CDD" id="cd01741">
    <property type="entry name" value="GATase1_1"/>
    <property type="match status" value="1"/>
</dbReference>
<proteinExistence type="predicted"/>
<dbReference type="InterPro" id="IPR029062">
    <property type="entry name" value="Class_I_gatase-like"/>
</dbReference>
<reference evidence="2 3" key="1">
    <citation type="journal article" date="2019" name="Int. J. Syst. Evol. Microbiol.">
        <title>The Global Catalogue of Microorganisms (GCM) 10K type strain sequencing project: providing services to taxonomists for standard genome sequencing and annotation.</title>
        <authorList>
            <consortium name="The Broad Institute Genomics Platform"/>
            <consortium name="The Broad Institute Genome Sequencing Center for Infectious Disease"/>
            <person name="Wu L."/>
            <person name="Ma J."/>
        </authorList>
    </citation>
    <scope>NUCLEOTIDE SEQUENCE [LARGE SCALE GENOMIC DNA]</scope>
    <source>
        <strain evidence="2 3">JCM 16026</strain>
    </source>
</reference>
<dbReference type="PROSITE" id="PS51273">
    <property type="entry name" value="GATASE_TYPE_1"/>
    <property type="match status" value="1"/>
</dbReference>
<dbReference type="PANTHER" id="PTHR42695">
    <property type="entry name" value="GLUTAMINE AMIDOTRANSFERASE YLR126C-RELATED"/>
    <property type="match status" value="1"/>
</dbReference>
<dbReference type="InterPro" id="IPR044992">
    <property type="entry name" value="ChyE-like"/>
</dbReference>
<keyword evidence="3" id="KW-1185">Reference proteome</keyword>
<comment type="caution">
    <text evidence="2">The sequence shown here is derived from an EMBL/GenBank/DDBJ whole genome shotgun (WGS) entry which is preliminary data.</text>
</comment>
<dbReference type="SUPFAM" id="SSF52317">
    <property type="entry name" value="Class I glutamine amidotransferase-like"/>
    <property type="match status" value="1"/>
</dbReference>
<feature type="domain" description="Glutamine amidotransferase" evidence="1">
    <location>
        <begin position="30"/>
        <end position="173"/>
    </location>
</feature>
<evidence type="ECO:0000313" key="2">
    <source>
        <dbReference type="EMBL" id="GAA2173641.1"/>
    </source>
</evidence>
<dbReference type="InterPro" id="IPR017926">
    <property type="entry name" value="GATASE"/>
</dbReference>
<evidence type="ECO:0000259" key="1">
    <source>
        <dbReference type="Pfam" id="PF00117"/>
    </source>
</evidence>
<accession>A0ABN3AQW5</accession>
<gene>
    <name evidence="2" type="ORF">GCM10009846_16370</name>
</gene>
<evidence type="ECO:0000313" key="3">
    <source>
        <dbReference type="Proteomes" id="UP001501599"/>
    </source>
</evidence>
<organism evidence="2 3">
    <name type="scientific">Agrococcus versicolor</name>
    <dbReference type="NCBI Taxonomy" id="501482"/>
    <lineage>
        <taxon>Bacteria</taxon>
        <taxon>Bacillati</taxon>
        <taxon>Actinomycetota</taxon>
        <taxon>Actinomycetes</taxon>
        <taxon>Micrococcales</taxon>
        <taxon>Microbacteriaceae</taxon>
        <taxon>Agrococcus</taxon>
    </lineage>
</organism>
<protein>
    <submittedName>
        <fullName evidence="2">Type 1 glutamine amidotransferase</fullName>
    </submittedName>
</protein>
<dbReference type="Pfam" id="PF00117">
    <property type="entry name" value="GATase"/>
    <property type="match status" value="1"/>
</dbReference>
<dbReference type="EMBL" id="BAAAQT010000006">
    <property type="protein sequence ID" value="GAA2173641.1"/>
    <property type="molecule type" value="Genomic_DNA"/>
</dbReference>
<keyword evidence="2" id="KW-0315">Glutamine amidotransferase</keyword>
<dbReference type="Proteomes" id="UP001501599">
    <property type="component" value="Unassembled WGS sequence"/>
</dbReference>
<dbReference type="PANTHER" id="PTHR42695:SF5">
    <property type="entry name" value="GLUTAMINE AMIDOTRANSFERASE YLR126C-RELATED"/>
    <property type="match status" value="1"/>
</dbReference>
<sequence length="229" mass="24078">MQRSVLLVHHLDYETGGHAARLVSHLPTETVAYPDRVPELDAVAGIVVLGGEMSAVDVDAHPSLAITTDLVRRAVEADVPVLGLCLGHQILGVALGAEHRAGAVAETGLVPVDVVAADPWLGGHTGTLRPMQWHTDVVGLPTGATLVATNDAVPVQAFRYGSGLGLQFHLEVDEEVLRRWSTEPTPTLGEALPDGDVAGLVAAYRADAVLRDVAERGFAAFAASCRERV</sequence>